<proteinExistence type="predicted"/>
<organism evidence="3 4">
    <name type="scientific">Poritiphilus flavus</name>
    <dbReference type="NCBI Taxonomy" id="2697053"/>
    <lineage>
        <taxon>Bacteria</taxon>
        <taxon>Pseudomonadati</taxon>
        <taxon>Bacteroidota</taxon>
        <taxon>Flavobacteriia</taxon>
        <taxon>Flavobacteriales</taxon>
        <taxon>Flavobacteriaceae</taxon>
        <taxon>Poritiphilus</taxon>
    </lineage>
</organism>
<dbReference type="RefSeq" id="WP_161435247.1">
    <property type="nucleotide sequence ID" value="NZ_WXYO01000004.1"/>
</dbReference>
<reference evidence="3 4" key="1">
    <citation type="submission" date="2020-01" db="EMBL/GenBank/DDBJ databases">
        <title>Bacteria diversity of Porities sp.</title>
        <authorList>
            <person name="Wang G."/>
        </authorList>
    </citation>
    <scope>NUCLEOTIDE SEQUENCE [LARGE SCALE GENOMIC DNA]</scope>
    <source>
        <strain evidence="3 4">R33</strain>
    </source>
</reference>
<dbReference type="Proteomes" id="UP000475249">
    <property type="component" value="Unassembled WGS sequence"/>
</dbReference>
<keyword evidence="2" id="KW-1133">Transmembrane helix</keyword>
<dbReference type="AlphaFoldDB" id="A0A6L9EC32"/>
<keyword evidence="4" id="KW-1185">Reference proteome</keyword>
<feature type="transmembrane region" description="Helical" evidence="2">
    <location>
        <begin position="17"/>
        <end position="39"/>
    </location>
</feature>
<name>A0A6L9EC32_9FLAO</name>
<keyword evidence="2" id="KW-0812">Transmembrane</keyword>
<sequence length="88" mass="10306">MKTLSNTWPRTWALRRFVFQTCLVLMGITFLSGCSAYRAERLKNKSYRQWKARQMNEESHSKDNVSNRSTYFGRTGRNSLGRTFSSSL</sequence>
<comment type="caution">
    <text evidence="3">The sequence shown here is derived from an EMBL/GenBank/DDBJ whole genome shotgun (WGS) entry which is preliminary data.</text>
</comment>
<dbReference type="EMBL" id="WXYO01000004">
    <property type="protein sequence ID" value="NAS12202.1"/>
    <property type="molecule type" value="Genomic_DNA"/>
</dbReference>
<evidence type="ECO:0000256" key="2">
    <source>
        <dbReference type="SAM" id="Phobius"/>
    </source>
</evidence>
<feature type="compositionally biased region" description="Polar residues" evidence="1">
    <location>
        <begin position="66"/>
        <end position="88"/>
    </location>
</feature>
<feature type="compositionally biased region" description="Basic and acidic residues" evidence="1">
    <location>
        <begin position="54"/>
        <end position="65"/>
    </location>
</feature>
<keyword evidence="2" id="KW-0472">Membrane</keyword>
<protein>
    <submittedName>
        <fullName evidence="3">Uncharacterized protein</fullName>
    </submittedName>
</protein>
<evidence type="ECO:0000313" key="4">
    <source>
        <dbReference type="Proteomes" id="UP000475249"/>
    </source>
</evidence>
<dbReference type="PROSITE" id="PS51257">
    <property type="entry name" value="PROKAR_LIPOPROTEIN"/>
    <property type="match status" value="1"/>
</dbReference>
<evidence type="ECO:0000313" key="3">
    <source>
        <dbReference type="EMBL" id="NAS12202.1"/>
    </source>
</evidence>
<gene>
    <name evidence="3" type="ORF">GTQ38_09330</name>
</gene>
<feature type="region of interest" description="Disordered" evidence="1">
    <location>
        <begin position="53"/>
        <end position="88"/>
    </location>
</feature>
<accession>A0A6L9EC32</accession>
<evidence type="ECO:0000256" key="1">
    <source>
        <dbReference type="SAM" id="MobiDB-lite"/>
    </source>
</evidence>